<comment type="caution">
    <text evidence="9">The sequence shown here is derived from an EMBL/GenBank/DDBJ whole genome shotgun (WGS) entry which is preliminary data.</text>
</comment>
<name>A0ABS2GJK7_9FIRM</name>
<evidence type="ECO:0000259" key="8">
    <source>
        <dbReference type="PROSITE" id="PS50928"/>
    </source>
</evidence>
<protein>
    <submittedName>
        <fullName evidence="9">Carbohydrate ABC transporter permease</fullName>
    </submittedName>
</protein>
<feature type="transmembrane region" description="Helical" evidence="7">
    <location>
        <begin position="80"/>
        <end position="102"/>
    </location>
</feature>
<keyword evidence="3" id="KW-1003">Cell membrane</keyword>
<keyword evidence="6 7" id="KW-0472">Membrane</keyword>
<dbReference type="Gene3D" id="1.10.3720.10">
    <property type="entry name" value="MetI-like"/>
    <property type="match status" value="1"/>
</dbReference>
<evidence type="ECO:0000256" key="7">
    <source>
        <dbReference type="RuleBase" id="RU363032"/>
    </source>
</evidence>
<accession>A0ABS2GJK7</accession>
<feature type="transmembrane region" description="Helical" evidence="7">
    <location>
        <begin position="147"/>
        <end position="165"/>
    </location>
</feature>
<feature type="transmembrane region" description="Helical" evidence="7">
    <location>
        <begin position="244"/>
        <end position="267"/>
    </location>
</feature>
<sequence>MTQAIRDHKKLILTLLSGALLLILAVVYIFPFFHMFSTSLKTFAEANMMPPRLLPEEPQFQNYAEAWDSMNVLHYLKNSVIITGCTIIGQMFVCVPAAYAFAKKQFRLKKVLMPALLFDLLVPAQIVFLPIYVIVSNAGLLNTYRSLVLPFLYSAFTIFFLTQSFRTIPDELLDAGRMDHASEWQIITRILIPSARSVIITVALFTFVGKWNDYFWAKVLTTDETVRTLPMAVSGLLSVGDGMIHWNVVMAGNVFLFAPMLIIYLLANRSIKQAFIYGGIK</sequence>
<dbReference type="InterPro" id="IPR035906">
    <property type="entry name" value="MetI-like_sf"/>
</dbReference>
<dbReference type="Proteomes" id="UP000724149">
    <property type="component" value="Unassembled WGS sequence"/>
</dbReference>
<reference evidence="9 10" key="1">
    <citation type="journal article" date="2021" name="Sci. Rep.">
        <title>The distribution of antibiotic resistance genes in chicken gut microbiota commensals.</title>
        <authorList>
            <person name="Juricova H."/>
            <person name="Matiasovicova J."/>
            <person name="Kubasova T."/>
            <person name="Cejkova D."/>
            <person name="Rychlik I."/>
        </authorList>
    </citation>
    <scope>NUCLEOTIDE SEQUENCE [LARGE SCALE GENOMIC DNA]</scope>
    <source>
        <strain evidence="9 10">An564</strain>
    </source>
</reference>
<evidence type="ECO:0000256" key="3">
    <source>
        <dbReference type="ARBA" id="ARBA00022475"/>
    </source>
</evidence>
<evidence type="ECO:0000256" key="6">
    <source>
        <dbReference type="ARBA" id="ARBA00023136"/>
    </source>
</evidence>
<comment type="similarity">
    <text evidence="7">Belongs to the binding-protein-dependent transport system permease family.</text>
</comment>
<keyword evidence="4 7" id="KW-0812">Transmembrane</keyword>
<evidence type="ECO:0000256" key="2">
    <source>
        <dbReference type="ARBA" id="ARBA00022448"/>
    </source>
</evidence>
<evidence type="ECO:0000256" key="5">
    <source>
        <dbReference type="ARBA" id="ARBA00022989"/>
    </source>
</evidence>
<keyword evidence="2 7" id="KW-0813">Transport</keyword>
<keyword evidence="10" id="KW-1185">Reference proteome</keyword>
<dbReference type="SUPFAM" id="SSF161098">
    <property type="entry name" value="MetI-like"/>
    <property type="match status" value="1"/>
</dbReference>
<organism evidence="9 10">
    <name type="scientific">Hydrogenoanaerobacterium saccharovorans</name>
    <dbReference type="NCBI Taxonomy" id="474960"/>
    <lineage>
        <taxon>Bacteria</taxon>
        <taxon>Bacillati</taxon>
        <taxon>Bacillota</taxon>
        <taxon>Clostridia</taxon>
        <taxon>Eubacteriales</taxon>
        <taxon>Oscillospiraceae</taxon>
        <taxon>Hydrogenoanaerobacterium</taxon>
    </lineage>
</organism>
<feature type="transmembrane region" description="Helical" evidence="7">
    <location>
        <begin position="12"/>
        <end position="33"/>
    </location>
</feature>
<dbReference type="CDD" id="cd06261">
    <property type="entry name" value="TM_PBP2"/>
    <property type="match status" value="1"/>
</dbReference>
<dbReference type="InterPro" id="IPR000515">
    <property type="entry name" value="MetI-like"/>
</dbReference>
<evidence type="ECO:0000313" key="10">
    <source>
        <dbReference type="Proteomes" id="UP000724149"/>
    </source>
</evidence>
<feature type="transmembrane region" description="Helical" evidence="7">
    <location>
        <begin position="114"/>
        <end position="135"/>
    </location>
</feature>
<dbReference type="EMBL" id="JACSNR010000002">
    <property type="protein sequence ID" value="MBM6922680.1"/>
    <property type="molecule type" value="Genomic_DNA"/>
</dbReference>
<dbReference type="PANTHER" id="PTHR43744">
    <property type="entry name" value="ABC TRANSPORTER PERMEASE PROTEIN MG189-RELATED-RELATED"/>
    <property type="match status" value="1"/>
</dbReference>
<feature type="transmembrane region" description="Helical" evidence="7">
    <location>
        <begin position="186"/>
        <end position="208"/>
    </location>
</feature>
<keyword evidence="5 7" id="KW-1133">Transmembrane helix</keyword>
<feature type="domain" description="ABC transmembrane type-1" evidence="8">
    <location>
        <begin position="76"/>
        <end position="267"/>
    </location>
</feature>
<evidence type="ECO:0000313" key="9">
    <source>
        <dbReference type="EMBL" id="MBM6922680.1"/>
    </source>
</evidence>
<dbReference type="Pfam" id="PF00528">
    <property type="entry name" value="BPD_transp_1"/>
    <property type="match status" value="1"/>
</dbReference>
<dbReference type="PROSITE" id="PS50928">
    <property type="entry name" value="ABC_TM1"/>
    <property type="match status" value="1"/>
</dbReference>
<proteinExistence type="inferred from homology"/>
<dbReference type="PANTHER" id="PTHR43744:SF8">
    <property type="entry name" value="SN-GLYCEROL-3-PHOSPHATE TRANSPORT SYSTEM PERMEASE PROTEIN UGPE"/>
    <property type="match status" value="1"/>
</dbReference>
<gene>
    <name evidence="9" type="ORF">H9X81_03075</name>
</gene>
<dbReference type="RefSeq" id="WP_204719724.1">
    <property type="nucleotide sequence ID" value="NZ_JACSNR010000002.1"/>
</dbReference>
<comment type="subcellular location">
    <subcellularLocation>
        <location evidence="1 7">Cell membrane</location>
        <topology evidence="1 7">Multi-pass membrane protein</topology>
    </subcellularLocation>
</comment>
<evidence type="ECO:0000256" key="4">
    <source>
        <dbReference type="ARBA" id="ARBA00022692"/>
    </source>
</evidence>
<evidence type="ECO:0000256" key="1">
    <source>
        <dbReference type="ARBA" id="ARBA00004651"/>
    </source>
</evidence>